<dbReference type="Proteomes" id="UP000005237">
    <property type="component" value="Unassembled WGS sequence"/>
</dbReference>
<dbReference type="AlphaFoldDB" id="A0A8R1IKV0"/>
<reference evidence="1" key="2">
    <citation type="submission" date="2022-06" db="UniProtKB">
        <authorList>
            <consortium name="EnsemblMetazoa"/>
        </authorList>
    </citation>
    <scope>IDENTIFICATION</scope>
    <source>
        <strain evidence="1">DF5081</strain>
    </source>
</reference>
<name>A0A8R1IKV0_CAEJA</name>
<evidence type="ECO:0000313" key="1">
    <source>
        <dbReference type="EnsemblMetazoa" id="CJA34229.1"/>
    </source>
</evidence>
<proteinExistence type="predicted"/>
<keyword evidence="2" id="KW-1185">Reference proteome</keyword>
<sequence length="37" mass="3933">MNDLAACRGEMKAWPAASSVRLIGSVAERLSSKQKVA</sequence>
<accession>A0A8R1IKV0</accession>
<evidence type="ECO:0000313" key="2">
    <source>
        <dbReference type="Proteomes" id="UP000005237"/>
    </source>
</evidence>
<organism evidence="1 2">
    <name type="scientific">Caenorhabditis japonica</name>
    <dbReference type="NCBI Taxonomy" id="281687"/>
    <lineage>
        <taxon>Eukaryota</taxon>
        <taxon>Metazoa</taxon>
        <taxon>Ecdysozoa</taxon>
        <taxon>Nematoda</taxon>
        <taxon>Chromadorea</taxon>
        <taxon>Rhabditida</taxon>
        <taxon>Rhabditina</taxon>
        <taxon>Rhabditomorpha</taxon>
        <taxon>Rhabditoidea</taxon>
        <taxon>Rhabditidae</taxon>
        <taxon>Peloderinae</taxon>
        <taxon>Caenorhabditis</taxon>
    </lineage>
</organism>
<dbReference type="EnsemblMetazoa" id="CJA34229.1">
    <property type="protein sequence ID" value="CJA34229.1"/>
    <property type="gene ID" value="WBGene00210076"/>
</dbReference>
<protein>
    <submittedName>
        <fullName evidence="1">Uncharacterized protein</fullName>
    </submittedName>
</protein>
<reference evidence="2" key="1">
    <citation type="submission" date="2010-08" db="EMBL/GenBank/DDBJ databases">
        <authorList>
            <consortium name="Caenorhabditis japonica Sequencing Consortium"/>
            <person name="Wilson R.K."/>
        </authorList>
    </citation>
    <scope>NUCLEOTIDE SEQUENCE [LARGE SCALE GENOMIC DNA]</scope>
    <source>
        <strain evidence="2">DF5081</strain>
    </source>
</reference>